<dbReference type="EMBL" id="KK914653">
    <property type="protein sequence ID" value="KDP30668.1"/>
    <property type="molecule type" value="Genomic_DNA"/>
</dbReference>
<name>A0A067K6L6_JATCU</name>
<feature type="transmembrane region" description="Helical" evidence="1">
    <location>
        <begin position="164"/>
        <end position="185"/>
    </location>
</feature>
<reference evidence="2 3" key="1">
    <citation type="journal article" date="2014" name="PLoS ONE">
        <title>Global Analysis of Gene Expression Profiles in Physic Nut (Jatropha curcas L.) Seedlings Exposed to Salt Stress.</title>
        <authorList>
            <person name="Zhang L."/>
            <person name="Zhang C."/>
            <person name="Wu P."/>
            <person name="Chen Y."/>
            <person name="Li M."/>
            <person name="Jiang H."/>
            <person name="Wu G."/>
        </authorList>
    </citation>
    <scope>NUCLEOTIDE SEQUENCE [LARGE SCALE GENOMIC DNA]</scope>
    <source>
        <strain evidence="3">cv. GZQX0401</strain>
        <tissue evidence="2">Young leaves</tissue>
    </source>
</reference>
<accession>A0A067K6L6</accession>
<evidence type="ECO:0000256" key="1">
    <source>
        <dbReference type="SAM" id="Phobius"/>
    </source>
</evidence>
<keyword evidence="1" id="KW-1133">Transmembrane helix</keyword>
<proteinExistence type="predicted"/>
<evidence type="ECO:0000313" key="3">
    <source>
        <dbReference type="Proteomes" id="UP000027138"/>
    </source>
</evidence>
<keyword evidence="1" id="KW-0812">Transmembrane</keyword>
<organism evidence="2 3">
    <name type="scientific">Jatropha curcas</name>
    <name type="common">Barbados nut</name>
    <dbReference type="NCBI Taxonomy" id="180498"/>
    <lineage>
        <taxon>Eukaryota</taxon>
        <taxon>Viridiplantae</taxon>
        <taxon>Streptophyta</taxon>
        <taxon>Embryophyta</taxon>
        <taxon>Tracheophyta</taxon>
        <taxon>Spermatophyta</taxon>
        <taxon>Magnoliopsida</taxon>
        <taxon>eudicotyledons</taxon>
        <taxon>Gunneridae</taxon>
        <taxon>Pentapetalae</taxon>
        <taxon>rosids</taxon>
        <taxon>fabids</taxon>
        <taxon>Malpighiales</taxon>
        <taxon>Euphorbiaceae</taxon>
        <taxon>Crotonoideae</taxon>
        <taxon>Jatropheae</taxon>
        <taxon>Jatropha</taxon>
    </lineage>
</organism>
<keyword evidence="3" id="KW-1185">Reference proteome</keyword>
<dbReference type="AlphaFoldDB" id="A0A067K6L6"/>
<dbReference type="Proteomes" id="UP000027138">
    <property type="component" value="Unassembled WGS sequence"/>
</dbReference>
<protein>
    <submittedName>
        <fullName evidence="2">Uncharacterized protein</fullName>
    </submittedName>
</protein>
<sequence length="188" mass="21880">MEQDGILSQMQSSTQTKKRTKLLPLYLCRLLKIQITATTGENCGRIFHTCAGKDILHEEIINESNWVAMKSTEDKRGVKKMGKPSTDYIMNELRKELRKDVGKVKHALIESIIPHLRLTEHVIEEYKDVVRDEFVVGLVRMKEDAAELKAFMQQSICLTKRQNLLLKLYLICIFCCMVAIFWKWISLY</sequence>
<keyword evidence="1" id="KW-0472">Membrane</keyword>
<evidence type="ECO:0000313" key="2">
    <source>
        <dbReference type="EMBL" id="KDP30668.1"/>
    </source>
</evidence>
<gene>
    <name evidence="2" type="ORF">JCGZ_16224</name>
</gene>